<dbReference type="Proteomes" id="UP000254051">
    <property type="component" value="Unassembled WGS sequence"/>
</dbReference>
<name>A0A315ZVJ9_9FIRM</name>
<proteinExistence type="predicted"/>
<organism evidence="1 2">
    <name type="scientific">Faecalicatena contorta</name>
    <dbReference type="NCBI Taxonomy" id="39482"/>
    <lineage>
        <taxon>Bacteria</taxon>
        <taxon>Bacillati</taxon>
        <taxon>Bacillota</taxon>
        <taxon>Clostridia</taxon>
        <taxon>Lachnospirales</taxon>
        <taxon>Lachnospiraceae</taxon>
        <taxon>Faecalicatena</taxon>
    </lineage>
</organism>
<evidence type="ECO:0000313" key="1">
    <source>
        <dbReference type="EMBL" id="SUQ14354.1"/>
    </source>
</evidence>
<accession>A0A315ZVJ9</accession>
<gene>
    <name evidence="1" type="ORF">SAMN05216529_10646</name>
</gene>
<protein>
    <submittedName>
        <fullName evidence="1">Uncharacterized protein</fullName>
    </submittedName>
</protein>
<sequence>MAAPDNASLIGVISPLPIEAIAYTKTAVTPAPVKASQMYCCGRLILKKAIPHTTNNEAPVFTPKILGSAMGFLVMDCIRAPDTPSAPPAIIPKTILGILACTTLTVNASPLAPVSAESTSLTGMYREPVASESIPHSIVNSILNRIILLILKFLISPFLLPHLIKKHTPQLLQGWIILMVCRMPPMEH</sequence>
<keyword evidence="2" id="KW-1185">Reference proteome</keyword>
<reference evidence="2" key="1">
    <citation type="submission" date="2017-07" db="EMBL/GenBank/DDBJ databases">
        <authorList>
            <person name="Varghese N."/>
            <person name="Submissions S."/>
        </authorList>
    </citation>
    <scope>NUCLEOTIDE SEQUENCE [LARGE SCALE GENOMIC DNA]</scope>
    <source>
        <strain evidence="2">NLAE-zl-C134</strain>
    </source>
</reference>
<dbReference type="AlphaFoldDB" id="A0A315ZVJ9"/>
<dbReference type="EMBL" id="UHJJ01000006">
    <property type="protein sequence ID" value="SUQ14354.1"/>
    <property type="molecule type" value="Genomic_DNA"/>
</dbReference>
<evidence type="ECO:0000313" key="2">
    <source>
        <dbReference type="Proteomes" id="UP000254051"/>
    </source>
</evidence>